<dbReference type="PANTHER" id="PTHR42874:SF1">
    <property type="entry name" value="URICASE"/>
    <property type="match status" value="1"/>
</dbReference>
<keyword evidence="8" id="KW-1185">Reference proteome</keyword>
<sequence length="169" mass="18841">MSDLGYLLLVMAKTQFVFSMQLVKNRHTQLLNTTSKSHWKGTLNRIIVGKDRKPHPHSFFRDGDEKRTVKVKIDGTAGKDNIQARISAGVNDLLVLKSSGSSFTSFIRDEYTRVKGVDDRLFATSVDQIYTFAPIIISPPKDENKPNIVIPALDQAEAGSIWDATIYSG</sequence>
<dbReference type="SUPFAM" id="SSF55620">
    <property type="entry name" value="Tetrahydrobiopterin biosynthesis enzymes-like"/>
    <property type="match status" value="1"/>
</dbReference>
<comment type="caution">
    <text evidence="7">The sequence shown here is derived from an EMBL/GenBank/DDBJ whole genome shotgun (WGS) entry which is preliminary data.</text>
</comment>
<dbReference type="Gene3D" id="3.10.270.10">
    <property type="entry name" value="Urate Oxidase"/>
    <property type="match status" value="1"/>
</dbReference>
<evidence type="ECO:0000256" key="2">
    <source>
        <dbReference type="ARBA" id="ARBA00009760"/>
    </source>
</evidence>
<dbReference type="Pfam" id="PF01014">
    <property type="entry name" value="Uricase"/>
    <property type="match status" value="1"/>
</dbReference>
<dbReference type="EMBL" id="JANVFT010000088">
    <property type="protein sequence ID" value="KAJ4471192.1"/>
    <property type="molecule type" value="Genomic_DNA"/>
</dbReference>
<dbReference type="InterPro" id="IPR002042">
    <property type="entry name" value="Uricase"/>
</dbReference>
<keyword evidence="5" id="KW-0560">Oxidoreductase</keyword>
<keyword evidence="4" id="KW-0659">Purine metabolism</keyword>
<evidence type="ECO:0000256" key="5">
    <source>
        <dbReference type="ARBA" id="ARBA00023002"/>
    </source>
</evidence>
<accession>A0ABQ8V3P1</accession>
<evidence type="ECO:0000256" key="6">
    <source>
        <dbReference type="ARBA" id="ARBA00031317"/>
    </source>
</evidence>
<gene>
    <name evidence="7" type="ORF">C8R41DRAFT_969137</name>
</gene>
<protein>
    <recommendedName>
        <fullName evidence="3">factor independent urate hydroxylase</fullName>
        <ecNumber evidence="3">1.7.3.3</ecNumber>
    </recommendedName>
    <alternativeName>
        <fullName evidence="6">Urate oxidase</fullName>
    </alternativeName>
</protein>
<proteinExistence type="inferred from homology"/>
<name>A0ABQ8V3P1_9AGAR</name>
<reference evidence="7" key="1">
    <citation type="submission" date="2022-08" db="EMBL/GenBank/DDBJ databases">
        <title>A Global Phylogenomic Analysis of the Shiitake Genus Lentinula.</title>
        <authorList>
            <consortium name="DOE Joint Genome Institute"/>
            <person name="Sierra-Patev S."/>
            <person name="Min B."/>
            <person name="Naranjo-Ortiz M."/>
            <person name="Looney B."/>
            <person name="Konkel Z."/>
            <person name="Slot J.C."/>
            <person name="Sakamoto Y."/>
            <person name="Steenwyk J.L."/>
            <person name="Rokas A."/>
            <person name="Carro J."/>
            <person name="Camarero S."/>
            <person name="Ferreira P."/>
            <person name="Molpeceres G."/>
            <person name="Ruiz-Duenas F.J."/>
            <person name="Serrano A."/>
            <person name="Henrissat B."/>
            <person name="Drula E."/>
            <person name="Hughes K.W."/>
            <person name="Mata J.L."/>
            <person name="Ishikawa N.K."/>
            <person name="Vargas-Isla R."/>
            <person name="Ushijima S."/>
            <person name="Smith C.A."/>
            <person name="Ahrendt S."/>
            <person name="Andreopoulos W."/>
            <person name="He G."/>
            <person name="Labutti K."/>
            <person name="Lipzen A."/>
            <person name="Ng V."/>
            <person name="Riley R."/>
            <person name="Sandor L."/>
            <person name="Barry K."/>
            <person name="Martinez A.T."/>
            <person name="Xiao Y."/>
            <person name="Gibbons J.G."/>
            <person name="Terashima K."/>
            <person name="Grigoriev I.V."/>
            <person name="Hibbett D.S."/>
        </authorList>
    </citation>
    <scope>NUCLEOTIDE SEQUENCE</scope>
    <source>
        <strain evidence="7">RHP3577 ss4</strain>
    </source>
</reference>
<dbReference type="Proteomes" id="UP001150217">
    <property type="component" value="Unassembled WGS sequence"/>
</dbReference>
<evidence type="ECO:0000256" key="4">
    <source>
        <dbReference type="ARBA" id="ARBA00022631"/>
    </source>
</evidence>
<dbReference type="PANTHER" id="PTHR42874">
    <property type="entry name" value="URICASE"/>
    <property type="match status" value="1"/>
</dbReference>
<evidence type="ECO:0000313" key="8">
    <source>
        <dbReference type="Proteomes" id="UP001150217"/>
    </source>
</evidence>
<evidence type="ECO:0000313" key="7">
    <source>
        <dbReference type="EMBL" id="KAJ4471192.1"/>
    </source>
</evidence>
<comment type="pathway">
    <text evidence="1">Purine metabolism; urate degradation; (S)-allantoin from urate: step 1/3.</text>
</comment>
<dbReference type="EC" id="1.7.3.3" evidence="3"/>
<organism evidence="7 8">
    <name type="scientific">Lentinula lateritia</name>
    <dbReference type="NCBI Taxonomy" id="40482"/>
    <lineage>
        <taxon>Eukaryota</taxon>
        <taxon>Fungi</taxon>
        <taxon>Dikarya</taxon>
        <taxon>Basidiomycota</taxon>
        <taxon>Agaricomycotina</taxon>
        <taxon>Agaricomycetes</taxon>
        <taxon>Agaricomycetidae</taxon>
        <taxon>Agaricales</taxon>
        <taxon>Marasmiineae</taxon>
        <taxon>Omphalotaceae</taxon>
        <taxon>Lentinula</taxon>
    </lineage>
</organism>
<evidence type="ECO:0000256" key="1">
    <source>
        <dbReference type="ARBA" id="ARBA00004831"/>
    </source>
</evidence>
<comment type="similarity">
    <text evidence="2">Belongs to the uricase family.</text>
</comment>
<evidence type="ECO:0000256" key="3">
    <source>
        <dbReference type="ARBA" id="ARBA00012598"/>
    </source>
</evidence>